<feature type="region of interest" description="Disordered" evidence="1">
    <location>
        <begin position="131"/>
        <end position="194"/>
    </location>
</feature>
<keyword evidence="2" id="KW-0732">Signal</keyword>
<name>A0AAV9NSY3_9EURO</name>
<accession>A0AAV9NSY3</accession>
<feature type="compositionally biased region" description="Polar residues" evidence="1">
    <location>
        <begin position="146"/>
        <end position="155"/>
    </location>
</feature>
<evidence type="ECO:0000256" key="2">
    <source>
        <dbReference type="SAM" id="SignalP"/>
    </source>
</evidence>
<organism evidence="3 4">
    <name type="scientific">Exophiala bonariae</name>
    <dbReference type="NCBI Taxonomy" id="1690606"/>
    <lineage>
        <taxon>Eukaryota</taxon>
        <taxon>Fungi</taxon>
        <taxon>Dikarya</taxon>
        <taxon>Ascomycota</taxon>
        <taxon>Pezizomycotina</taxon>
        <taxon>Eurotiomycetes</taxon>
        <taxon>Chaetothyriomycetidae</taxon>
        <taxon>Chaetothyriales</taxon>
        <taxon>Herpotrichiellaceae</taxon>
        <taxon>Exophiala</taxon>
    </lineage>
</organism>
<evidence type="ECO:0000313" key="3">
    <source>
        <dbReference type="EMBL" id="KAK5065429.1"/>
    </source>
</evidence>
<proteinExistence type="predicted"/>
<dbReference type="RefSeq" id="XP_064712753.1">
    <property type="nucleotide sequence ID" value="XM_064844893.1"/>
</dbReference>
<evidence type="ECO:0000256" key="1">
    <source>
        <dbReference type="SAM" id="MobiDB-lite"/>
    </source>
</evidence>
<feature type="compositionally biased region" description="Basic and acidic residues" evidence="1">
    <location>
        <begin position="171"/>
        <end position="183"/>
    </location>
</feature>
<comment type="caution">
    <text evidence="3">The sequence shown here is derived from an EMBL/GenBank/DDBJ whole genome shotgun (WGS) entry which is preliminary data.</text>
</comment>
<dbReference type="Proteomes" id="UP001358417">
    <property type="component" value="Unassembled WGS sequence"/>
</dbReference>
<evidence type="ECO:0000313" key="4">
    <source>
        <dbReference type="Proteomes" id="UP001358417"/>
    </source>
</evidence>
<protein>
    <submittedName>
        <fullName evidence="3">Uncharacterized protein</fullName>
    </submittedName>
</protein>
<keyword evidence="4" id="KW-1185">Reference proteome</keyword>
<dbReference type="EMBL" id="JAVRRD010000001">
    <property type="protein sequence ID" value="KAK5065429.1"/>
    <property type="molecule type" value="Genomic_DNA"/>
</dbReference>
<reference evidence="3 4" key="1">
    <citation type="submission" date="2023-08" db="EMBL/GenBank/DDBJ databases">
        <title>Black Yeasts Isolated from many extreme environments.</title>
        <authorList>
            <person name="Coleine C."/>
            <person name="Stajich J.E."/>
            <person name="Selbmann L."/>
        </authorList>
    </citation>
    <scope>NUCLEOTIDE SEQUENCE [LARGE SCALE GENOMIC DNA]</scope>
    <source>
        <strain evidence="3 4">CCFEE 5792</strain>
    </source>
</reference>
<feature type="signal peptide" evidence="2">
    <location>
        <begin position="1"/>
        <end position="24"/>
    </location>
</feature>
<dbReference type="AlphaFoldDB" id="A0AAV9NSY3"/>
<feature type="chain" id="PRO_5043810217" evidence="2">
    <location>
        <begin position="25"/>
        <end position="194"/>
    </location>
</feature>
<dbReference type="GeneID" id="89969489"/>
<sequence length="194" mass="21669">MTLSFLNLIRLRAAFWSITGNTHGTKDTTDFYITGIEESISGVLTTVLTEHDQQHGLHTSKEELLNMVADPVLGIESTIKEAVEWFWIPRVRRSIGGKAPRVPTSLTWPPTVKEVSCWCCGTTMETCVEETQRCPKSSPEQDDLSAPTTARSSSLVLGKRKRDEEQDEPQDPDHVKRHEKDNEDPQVFGSSASS</sequence>
<gene>
    <name evidence="3" type="ORF">LTR84_001267</name>
</gene>